<keyword evidence="1" id="KW-0479">Metal-binding</keyword>
<dbReference type="PROSITE" id="PS50089">
    <property type="entry name" value="ZF_RING_2"/>
    <property type="match status" value="1"/>
</dbReference>
<evidence type="ECO:0000256" key="1">
    <source>
        <dbReference type="PROSITE-ProRule" id="PRU00175"/>
    </source>
</evidence>
<accession>A0A6A6I9Z0</accession>
<gene>
    <name evidence="4" type="ORF">BU26DRAFT_606203</name>
</gene>
<keyword evidence="1" id="KW-0863">Zinc-finger</keyword>
<sequence length="370" mass="42901">MDKERFIRSLALPDEDCPICKLPYSPEEFPVRTACGHWFHRECLVQAVEHAPSPHTCPYCRDPMYSPGEDEEEDDDEDDDEDEDEEDEDEDEYEEYYVGSNWIPNLGGMSYGRMWKERWDKVADLSDAEHAALVGYIWRTIRRYSALNLTDSGAFTHLATVHLLTGIMLNVGRDIYRDPDCPFSDALLRYIEFSAIRIDDHLSLPVIERRFGDEPLRSLIKMMMSLHSFIPADSLSTDIALLCWKAAMVLFKYRESYLALATVDEATLVIHFLLVIENLSIVNGSTEQRMMFERTSYFWYLVNFNLNLDHSFQFRRSLRREVLHLQQMSGSQDSPVFTGAPSESEEVCRIMLSPLLQTSNPFSNGHRRSF</sequence>
<dbReference type="InterPro" id="IPR013083">
    <property type="entry name" value="Znf_RING/FYVE/PHD"/>
</dbReference>
<feature type="compositionally biased region" description="Acidic residues" evidence="2">
    <location>
        <begin position="68"/>
        <end position="94"/>
    </location>
</feature>
<dbReference type="GeneID" id="54588974"/>
<dbReference type="InterPro" id="IPR001841">
    <property type="entry name" value="Znf_RING"/>
</dbReference>
<evidence type="ECO:0000256" key="2">
    <source>
        <dbReference type="SAM" id="MobiDB-lite"/>
    </source>
</evidence>
<keyword evidence="5" id="KW-1185">Reference proteome</keyword>
<feature type="region of interest" description="Disordered" evidence="2">
    <location>
        <begin position="61"/>
        <end position="94"/>
    </location>
</feature>
<feature type="domain" description="RING-type" evidence="3">
    <location>
        <begin position="17"/>
        <end position="61"/>
    </location>
</feature>
<dbReference type="OrthoDB" id="5396564at2759"/>
<name>A0A6A6I9Z0_9PLEO</name>
<dbReference type="Gene3D" id="3.30.40.10">
    <property type="entry name" value="Zinc/RING finger domain, C3HC4 (zinc finger)"/>
    <property type="match status" value="1"/>
</dbReference>
<dbReference type="SMART" id="SM00184">
    <property type="entry name" value="RING"/>
    <property type="match status" value="1"/>
</dbReference>
<keyword evidence="1" id="KW-0862">Zinc</keyword>
<reference evidence="4" key="1">
    <citation type="journal article" date="2020" name="Stud. Mycol.">
        <title>101 Dothideomycetes genomes: a test case for predicting lifestyles and emergence of pathogens.</title>
        <authorList>
            <person name="Haridas S."/>
            <person name="Albert R."/>
            <person name="Binder M."/>
            <person name="Bloem J."/>
            <person name="Labutti K."/>
            <person name="Salamov A."/>
            <person name="Andreopoulos B."/>
            <person name="Baker S."/>
            <person name="Barry K."/>
            <person name="Bills G."/>
            <person name="Bluhm B."/>
            <person name="Cannon C."/>
            <person name="Castanera R."/>
            <person name="Culley D."/>
            <person name="Daum C."/>
            <person name="Ezra D."/>
            <person name="Gonzalez J."/>
            <person name="Henrissat B."/>
            <person name="Kuo A."/>
            <person name="Liang C."/>
            <person name="Lipzen A."/>
            <person name="Lutzoni F."/>
            <person name="Magnuson J."/>
            <person name="Mondo S."/>
            <person name="Nolan M."/>
            <person name="Ohm R."/>
            <person name="Pangilinan J."/>
            <person name="Park H.-J."/>
            <person name="Ramirez L."/>
            <person name="Alfaro M."/>
            <person name="Sun H."/>
            <person name="Tritt A."/>
            <person name="Yoshinaga Y."/>
            <person name="Zwiers L.-H."/>
            <person name="Turgeon B."/>
            <person name="Goodwin S."/>
            <person name="Spatafora J."/>
            <person name="Crous P."/>
            <person name="Grigoriev I."/>
        </authorList>
    </citation>
    <scope>NUCLEOTIDE SEQUENCE</scope>
    <source>
        <strain evidence="4">CBS 122368</strain>
    </source>
</reference>
<dbReference type="Proteomes" id="UP000800094">
    <property type="component" value="Unassembled WGS sequence"/>
</dbReference>
<organism evidence="4 5">
    <name type="scientific">Trematosphaeria pertusa</name>
    <dbReference type="NCBI Taxonomy" id="390896"/>
    <lineage>
        <taxon>Eukaryota</taxon>
        <taxon>Fungi</taxon>
        <taxon>Dikarya</taxon>
        <taxon>Ascomycota</taxon>
        <taxon>Pezizomycotina</taxon>
        <taxon>Dothideomycetes</taxon>
        <taxon>Pleosporomycetidae</taxon>
        <taxon>Pleosporales</taxon>
        <taxon>Massarineae</taxon>
        <taxon>Trematosphaeriaceae</taxon>
        <taxon>Trematosphaeria</taxon>
    </lineage>
</organism>
<dbReference type="Pfam" id="PF13639">
    <property type="entry name" value="zf-RING_2"/>
    <property type="match status" value="1"/>
</dbReference>
<dbReference type="GO" id="GO:0008270">
    <property type="term" value="F:zinc ion binding"/>
    <property type="evidence" value="ECO:0007669"/>
    <property type="project" value="UniProtKB-KW"/>
</dbReference>
<evidence type="ECO:0000313" key="4">
    <source>
        <dbReference type="EMBL" id="KAF2247196.1"/>
    </source>
</evidence>
<proteinExistence type="predicted"/>
<dbReference type="AlphaFoldDB" id="A0A6A6I9Z0"/>
<dbReference type="RefSeq" id="XP_033682200.1">
    <property type="nucleotide sequence ID" value="XM_033835644.1"/>
</dbReference>
<dbReference type="SUPFAM" id="SSF57850">
    <property type="entry name" value="RING/U-box"/>
    <property type="match status" value="1"/>
</dbReference>
<evidence type="ECO:0000313" key="5">
    <source>
        <dbReference type="Proteomes" id="UP000800094"/>
    </source>
</evidence>
<evidence type="ECO:0000259" key="3">
    <source>
        <dbReference type="PROSITE" id="PS50089"/>
    </source>
</evidence>
<dbReference type="EMBL" id="ML987197">
    <property type="protein sequence ID" value="KAF2247196.1"/>
    <property type="molecule type" value="Genomic_DNA"/>
</dbReference>
<protein>
    <recommendedName>
        <fullName evidence="3">RING-type domain-containing protein</fullName>
    </recommendedName>
</protein>